<evidence type="ECO:0000313" key="3">
    <source>
        <dbReference type="Proteomes" id="UP001140949"/>
    </source>
</evidence>
<sequence>MGGLLTAAVGARVLARRSSAKGWWRRRWVLPAVVYGYGRRGAGGFEGAGGASAPFGSPQRRRGSSPWAALEFRASVRLLLLGANAGEGGFAEANAGFV</sequence>
<reference evidence="1" key="1">
    <citation type="journal article" date="2023" name="GigaByte">
        <title>Genome assembly of the bearded iris, Iris pallida Lam.</title>
        <authorList>
            <person name="Bruccoleri R.E."/>
            <person name="Oakeley E.J."/>
            <person name="Faust A.M.E."/>
            <person name="Altorfer M."/>
            <person name="Dessus-Babus S."/>
            <person name="Burckhardt D."/>
            <person name="Oertli M."/>
            <person name="Naumann U."/>
            <person name="Petersen F."/>
            <person name="Wong J."/>
        </authorList>
    </citation>
    <scope>NUCLEOTIDE SEQUENCE</scope>
    <source>
        <strain evidence="1">GSM-AAB239-AS_SAM_17_03QT</strain>
    </source>
</reference>
<evidence type="ECO:0000313" key="2">
    <source>
        <dbReference type="EMBL" id="KAJ6848973.1"/>
    </source>
</evidence>
<gene>
    <name evidence="2" type="ORF">M6B38_272840</name>
    <name evidence="1" type="ORF">M6B38_390730</name>
</gene>
<dbReference type="EMBL" id="JANAVB010024994">
    <property type="protein sequence ID" value="KAJ6821706.1"/>
    <property type="molecule type" value="Genomic_DNA"/>
</dbReference>
<reference evidence="1" key="2">
    <citation type="submission" date="2023-04" db="EMBL/GenBank/DDBJ databases">
        <authorList>
            <person name="Bruccoleri R.E."/>
            <person name="Oakeley E.J."/>
            <person name="Faust A.-M."/>
            <person name="Dessus-Babus S."/>
            <person name="Altorfer M."/>
            <person name="Burckhardt D."/>
            <person name="Oertli M."/>
            <person name="Naumann U."/>
            <person name="Petersen F."/>
            <person name="Wong J."/>
        </authorList>
    </citation>
    <scope>NUCLEOTIDE SEQUENCE</scope>
    <source>
        <strain evidence="1">GSM-AAB239-AS_SAM_17_03QT</strain>
        <tissue evidence="1">Leaf</tissue>
    </source>
</reference>
<accession>A0AAX6FZ55</accession>
<name>A0AAX6FZ55_IRIPA</name>
<organism evidence="1 3">
    <name type="scientific">Iris pallida</name>
    <name type="common">Sweet iris</name>
    <dbReference type="NCBI Taxonomy" id="29817"/>
    <lineage>
        <taxon>Eukaryota</taxon>
        <taxon>Viridiplantae</taxon>
        <taxon>Streptophyta</taxon>
        <taxon>Embryophyta</taxon>
        <taxon>Tracheophyta</taxon>
        <taxon>Spermatophyta</taxon>
        <taxon>Magnoliopsida</taxon>
        <taxon>Liliopsida</taxon>
        <taxon>Asparagales</taxon>
        <taxon>Iridaceae</taxon>
        <taxon>Iridoideae</taxon>
        <taxon>Irideae</taxon>
        <taxon>Iris</taxon>
    </lineage>
</organism>
<proteinExistence type="predicted"/>
<evidence type="ECO:0000313" key="1">
    <source>
        <dbReference type="EMBL" id="KAJ6821706.1"/>
    </source>
</evidence>
<dbReference type="Proteomes" id="UP001140949">
    <property type="component" value="Unassembled WGS sequence"/>
</dbReference>
<dbReference type="EMBL" id="JANAVB010004234">
    <property type="protein sequence ID" value="KAJ6848973.1"/>
    <property type="molecule type" value="Genomic_DNA"/>
</dbReference>
<dbReference type="AlphaFoldDB" id="A0AAX6FZ55"/>
<comment type="caution">
    <text evidence="1">The sequence shown here is derived from an EMBL/GenBank/DDBJ whole genome shotgun (WGS) entry which is preliminary data.</text>
</comment>
<protein>
    <submittedName>
        <fullName evidence="1">Proteoglycan 4-like</fullName>
    </submittedName>
</protein>
<keyword evidence="3" id="KW-1185">Reference proteome</keyword>